<gene>
    <name evidence="1" type="ORF">M569_08921</name>
</gene>
<proteinExistence type="predicted"/>
<organism evidence="1 2">
    <name type="scientific">Genlisea aurea</name>
    <dbReference type="NCBI Taxonomy" id="192259"/>
    <lineage>
        <taxon>Eukaryota</taxon>
        <taxon>Viridiplantae</taxon>
        <taxon>Streptophyta</taxon>
        <taxon>Embryophyta</taxon>
        <taxon>Tracheophyta</taxon>
        <taxon>Spermatophyta</taxon>
        <taxon>Magnoliopsida</taxon>
        <taxon>eudicotyledons</taxon>
        <taxon>Gunneridae</taxon>
        <taxon>Pentapetalae</taxon>
        <taxon>asterids</taxon>
        <taxon>lamiids</taxon>
        <taxon>Lamiales</taxon>
        <taxon>Lentibulariaceae</taxon>
        <taxon>Genlisea</taxon>
    </lineage>
</organism>
<accession>S8E0U5</accession>
<sequence>MAATSLFVVARFSQPTAQLSPPPSERKEASSALWTRRQCLLVLAATATALKAAEMPVARAKDIPLFGLKPGLQAAEKEAELLVKEGFEAAEKGVEAAEKGVEFAEKEIESAASFGNLNQAGAVAAAELAGILIATSVVKGILGTEA</sequence>
<dbReference type="PANTHER" id="PTHR36734">
    <property type="entry name" value="YCF37-LIKE PROTEIN"/>
    <property type="match status" value="1"/>
</dbReference>
<reference evidence="1 2" key="1">
    <citation type="journal article" date="2013" name="BMC Genomics">
        <title>The miniature genome of a carnivorous plant Genlisea aurea contains a low number of genes and short non-coding sequences.</title>
        <authorList>
            <person name="Leushkin E.V."/>
            <person name="Sutormin R.A."/>
            <person name="Nabieva E.R."/>
            <person name="Penin A.A."/>
            <person name="Kondrashov A.S."/>
            <person name="Logacheva M.D."/>
        </authorList>
    </citation>
    <scope>NUCLEOTIDE SEQUENCE [LARGE SCALE GENOMIC DNA]</scope>
</reference>
<dbReference type="GO" id="GO:0009534">
    <property type="term" value="C:chloroplast thylakoid"/>
    <property type="evidence" value="ECO:0007669"/>
    <property type="project" value="TreeGrafter"/>
</dbReference>
<dbReference type="EMBL" id="AUSU01003992">
    <property type="protein sequence ID" value="EPS65857.1"/>
    <property type="molecule type" value="Genomic_DNA"/>
</dbReference>
<dbReference type="PANTHER" id="PTHR36734:SF1">
    <property type="entry name" value="OS02G0815300 PROTEIN"/>
    <property type="match status" value="1"/>
</dbReference>
<protein>
    <submittedName>
        <fullName evidence="1">Uncharacterized protein</fullName>
    </submittedName>
</protein>
<dbReference type="Proteomes" id="UP000015453">
    <property type="component" value="Unassembled WGS sequence"/>
</dbReference>
<keyword evidence="2" id="KW-1185">Reference proteome</keyword>
<evidence type="ECO:0000313" key="2">
    <source>
        <dbReference type="Proteomes" id="UP000015453"/>
    </source>
</evidence>
<name>S8E0U5_9LAMI</name>
<dbReference type="AlphaFoldDB" id="S8E0U5"/>
<evidence type="ECO:0000313" key="1">
    <source>
        <dbReference type="EMBL" id="EPS65857.1"/>
    </source>
</evidence>
<comment type="caution">
    <text evidence="1">The sequence shown here is derived from an EMBL/GenBank/DDBJ whole genome shotgun (WGS) entry which is preliminary data.</text>
</comment>